<gene>
    <name evidence="2" type="ORF">PECUL_23A022611</name>
</gene>
<proteinExistence type="predicted"/>
<evidence type="ECO:0000313" key="3">
    <source>
        <dbReference type="Proteomes" id="UP001295444"/>
    </source>
</evidence>
<feature type="compositionally biased region" description="Acidic residues" evidence="1">
    <location>
        <begin position="55"/>
        <end position="70"/>
    </location>
</feature>
<sequence length="86" mass="9856">MDNSKKIFHFNNPNDVADMMKMVEDESNAENIFEDSDESDDSVTEDNMEARIESSESEQNYEEFSNDDSTDNASYFLGKDKSSKGY</sequence>
<name>A0AAD1WEL6_PELCU</name>
<evidence type="ECO:0000313" key="2">
    <source>
        <dbReference type="EMBL" id="CAH2306236.1"/>
    </source>
</evidence>
<protein>
    <submittedName>
        <fullName evidence="2">Uncharacterized protein</fullName>
    </submittedName>
</protein>
<reference evidence="2" key="1">
    <citation type="submission" date="2022-03" db="EMBL/GenBank/DDBJ databases">
        <authorList>
            <person name="Alioto T."/>
            <person name="Alioto T."/>
            <person name="Gomez Garrido J."/>
        </authorList>
    </citation>
    <scope>NUCLEOTIDE SEQUENCE</scope>
</reference>
<feature type="compositionally biased region" description="Acidic residues" evidence="1">
    <location>
        <begin position="27"/>
        <end position="47"/>
    </location>
</feature>
<feature type="region of interest" description="Disordered" evidence="1">
    <location>
        <begin position="27"/>
        <end position="86"/>
    </location>
</feature>
<keyword evidence="3" id="KW-1185">Reference proteome</keyword>
<dbReference type="AlphaFoldDB" id="A0AAD1WEL6"/>
<evidence type="ECO:0000256" key="1">
    <source>
        <dbReference type="SAM" id="MobiDB-lite"/>
    </source>
</evidence>
<accession>A0AAD1WEL6</accession>
<dbReference type="Proteomes" id="UP001295444">
    <property type="component" value="Chromosome 07"/>
</dbReference>
<organism evidence="2 3">
    <name type="scientific">Pelobates cultripes</name>
    <name type="common">Western spadefoot toad</name>
    <dbReference type="NCBI Taxonomy" id="61616"/>
    <lineage>
        <taxon>Eukaryota</taxon>
        <taxon>Metazoa</taxon>
        <taxon>Chordata</taxon>
        <taxon>Craniata</taxon>
        <taxon>Vertebrata</taxon>
        <taxon>Euteleostomi</taxon>
        <taxon>Amphibia</taxon>
        <taxon>Batrachia</taxon>
        <taxon>Anura</taxon>
        <taxon>Pelobatoidea</taxon>
        <taxon>Pelobatidae</taxon>
        <taxon>Pelobates</taxon>
    </lineage>
</organism>
<dbReference type="EMBL" id="OW240918">
    <property type="protein sequence ID" value="CAH2306236.1"/>
    <property type="molecule type" value="Genomic_DNA"/>
</dbReference>